<dbReference type="EMBL" id="UINC01205669">
    <property type="protein sequence ID" value="SVE26943.1"/>
    <property type="molecule type" value="Genomic_DNA"/>
</dbReference>
<feature type="non-terminal residue" evidence="1">
    <location>
        <position position="55"/>
    </location>
</feature>
<dbReference type="AlphaFoldDB" id="A0A383C4E7"/>
<protein>
    <submittedName>
        <fullName evidence="1">Uncharacterized protein</fullName>
    </submittedName>
</protein>
<accession>A0A383C4E7</accession>
<name>A0A383C4E7_9ZZZZ</name>
<proteinExistence type="predicted"/>
<evidence type="ECO:0000313" key="1">
    <source>
        <dbReference type="EMBL" id="SVE26943.1"/>
    </source>
</evidence>
<sequence>MADSRHWLETFKRGVDRVADLDEAARPELLELGQRSELGIVPQKMHVFCVRQDRF</sequence>
<organism evidence="1">
    <name type="scientific">marine metagenome</name>
    <dbReference type="NCBI Taxonomy" id="408172"/>
    <lineage>
        <taxon>unclassified sequences</taxon>
        <taxon>metagenomes</taxon>
        <taxon>ecological metagenomes</taxon>
    </lineage>
</organism>
<gene>
    <name evidence="1" type="ORF">METZ01_LOCUS479797</name>
</gene>
<reference evidence="1" key="1">
    <citation type="submission" date="2018-05" db="EMBL/GenBank/DDBJ databases">
        <authorList>
            <person name="Lanie J.A."/>
            <person name="Ng W.-L."/>
            <person name="Kazmierczak K.M."/>
            <person name="Andrzejewski T.M."/>
            <person name="Davidsen T.M."/>
            <person name="Wayne K.J."/>
            <person name="Tettelin H."/>
            <person name="Glass J.I."/>
            <person name="Rusch D."/>
            <person name="Podicherti R."/>
            <person name="Tsui H.-C.T."/>
            <person name="Winkler M.E."/>
        </authorList>
    </citation>
    <scope>NUCLEOTIDE SEQUENCE</scope>
</reference>